<reference evidence="2 3" key="1">
    <citation type="journal article" date="2024" name="Plant Biotechnol. J.">
        <title>Dendrobium thyrsiflorum genome and its molecular insights into genes involved in important horticultural traits.</title>
        <authorList>
            <person name="Chen B."/>
            <person name="Wang J.Y."/>
            <person name="Zheng P.J."/>
            <person name="Li K.L."/>
            <person name="Liang Y.M."/>
            <person name="Chen X.F."/>
            <person name="Zhang C."/>
            <person name="Zhao X."/>
            <person name="He X."/>
            <person name="Zhang G.Q."/>
            <person name="Liu Z.J."/>
            <person name="Xu Q."/>
        </authorList>
    </citation>
    <scope>NUCLEOTIDE SEQUENCE [LARGE SCALE GENOMIC DNA]</scope>
    <source>
        <strain evidence="2">GZMU011</strain>
    </source>
</reference>
<accession>A0ABD0V013</accession>
<evidence type="ECO:0000313" key="2">
    <source>
        <dbReference type="EMBL" id="KAL0918370.1"/>
    </source>
</evidence>
<evidence type="ECO:0000313" key="3">
    <source>
        <dbReference type="Proteomes" id="UP001552299"/>
    </source>
</evidence>
<protein>
    <submittedName>
        <fullName evidence="2">Uncharacterized protein</fullName>
    </submittedName>
</protein>
<name>A0ABD0V013_DENTH</name>
<keyword evidence="3" id="KW-1185">Reference proteome</keyword>
<proteinExistence type="predicted"/>
<comment type="caution">
    <text evidence="2">The sequence shown here is derived from an EMBL/GenBank/DDBJ whole genome shotgun (WGS) entry which is preliminary data.</text>
</comment>
<evidence type="ECO:0000256" key="1">
    <source>
        <dbReference type="SAM" id="MobiDB-lite"/>
    </source>
</evidence>
<dbReference type="EMBL" id="JANQDX010000009">
    <property type="protein sequence ID" value="KAL0918370.1"/>
    <property type="molecule type" value="Genomic_DNA"/>
</dbReference>
<organism evidence="2 3">
    <name type="scientific">Dendrobium thyrsiflorum</name>
    <name type="common">Pinecone-like raceme dendrobium</name>
    <name type="synonym">Orchid</name>
    <dbReference type="NCBI Taxonomy" id="117978"/>
    <lineage>
        <taxon>Eukaryota</taxon>
        <taxon>Viridiplantae</taxon>
        <taxon>Streptophyta</taxon>
        <taxon>Embryophyta</taxon>
        <taxon>Tracheophyta</taxon>
        <taxon>Spermatophyta</taxon>
        <taxon>Magnoliopsida</taxon>
        <taxon>Liliopsida</taxon>
        <taxon>Asparagales</taxon>
        <taxon>Orchidaceae</taxon>
        <taxon>Epidendroideae</taxon>
        <taxon>Malaxideae</taxon>
        <taxon>Dendrobiinae</taxon>
        <taxon>Dendrobium</taxon>
    </lineage>
</organism>
<gene>
    <name evidence="2" type="ORF">M5K25_010374</name>
</gene>
<sequence length="62" mass="6619">MASLIASSSDLTASFMATCLGPSIPNDNLASTFTLPMNTPESRQKHLQQQGHFPTAAQVQKT</sequence>
<feature type="region of interest" description="Disordered" evidence="1">
    <location>
        <begin position="40"/>
        <end position="62"/>
    </location>
</feature>
<dbReference type="Proteomes" id="UP001552299">
    <property type="component" value="Unassembled WGS sequence"/>
</dbReference>
<dbReference type="AlphaFoldDB" id="A0ABD0V013"/>